<keyword evidence="2" id="KW-1185">Reference proteome</keyword>
<organism evidence="1 2">
    <name type="scientific">Taklimakanibacter albus</name>
    <dbReference type="NCBI Taxonomy" id="2800327"/>
    <lineage>
        <taxon>Bacteria</taxon>
        <taxon>Pseudomonadati</taxon>
        <taxon>Pseudomonadota</taxon>
        <taxon>Alphaproteobacteria</taxon>
        <taxon>Hyphomicrobiales</taxon>
        <taxon>Aestuariivirgaceae</taxon>
        <taxon>Taklimakanibacter</taxon>
    </lineage>
</organism>
<proteinExistence type="predicted"/>
<reference evidence="1" key="1">
    <citation type="submission" date="2021-01" db="EMBL/GenBank/DDBJ databases">
        <authorList>
            <person name="Sun Q."/>
        </authorList>
    </citation>
    <scope>NUCLEOTIDE SEQUENCE</scope>
    <source>
        <strain evidence="1">YIM B02566</strain>
    </source>
</reference>
<protein>
    <submittedName>
        <fullName evidence="1">DUF167 domain-containing protein</fullName>
    </submittedName>
</protein>
<gene>
    <name evidence="1" type="ORF">JHL16_01195</name>
</gene>
<name>A0ACC5QX41_9HYPH</name>
<evidence type="ECO:0000313" key="2">
    <source>
        <dbReference type="Proteomes" id="UP000616151"/>
    </source>
</evidence>
<accession>A0ACC5QX41</accession>
<dbReference type="EMBL" id="JAENHL010000003">
    <property type="protein sequence ID" value="MBK1864956.1"/>
    <property type="molecule type" value="Genomic_DNA"/>
</dbReference>
<sequence length="108" mass="11512">MTALPFRPDATGGSLYLRVTPKSARPGIAGLFQDADGKVSLQVKVTAQPEKGKANEAVIDFLAETLRLPRKAFTLTAGETSRLKTVHIAGNPAAIEQTLSHLIQDQTS</sequence>
<evidence type="ECO:0000313" key="1">
    <source>
        <dbReference type="EMBL" id="MBK1864956.1"/>
    </source>
</evidence>
<comment type="caution">
    <text evidence="1">The sequence shown here is derived from an EMBL/GenBank/DDBJ whole genome shotgun (WGS) entry which is preliminary data.</text>
</comment>
<dbReference type="Proteomes" id="UP000616151">
    <property type="component" value="Unassembled WGS sequence"/>
</dbReference>